<evidence type="ECO:0000259" key="2">
    <source>
        <dbReference type="PROSITE" id="PS50206"/>
    </source>
</evidence>
<keyword evidence="1" id="KW-0677">Repeat</keyword>
<evidence type="ECO:0000256" key="1">
    <source>
        <dbReference type="ARBA" id="ARBA00022737"/>
    </source>
</evidence>
<feature type="domain" description="Rhodanese" evidence="2">
    <location>
        <begin position="287"/>
        <end position="486"/>
    </location>
</feature>
<keyword evidence="4" id="KW-1185">Reference proteome</keyword>
<feature type="domain" description="Rhodanese" evidence="2">
    <location>
        <begin position="151"/>
        <end position="242"/>
    </location>
</feature>
<dbReference type="SUPFAM" id="SSF52821">
    <property type="entry name" value="Rhodanese/Cell cycle control phosphatase"/>
    <property type="match status" value="4"/>
</dbReference>
<dbReference type="PANTHER" id="PTHR43855">
    <property type="entry name" value="THIOSULFATE SULFURTRANSFERASE"/>
    <property type="match status" value="1"/>
</dbReference>
<dbReference type="RefSeq" id="WP_004340804.1">
    <property type="nucleotide sequence ID" value="NZ_AMXE01000058.1"/>
</dbReference>
<dbReference type="Proteomes" id="UP000013232">
    <property type="component" value="Unassembled WGS sequence"/>
</dbReference>
<feature type="domain" description="Rhodanese" evidence="2">
    <location>
        <begin position="28"/>
        <end position="118"/>
    </location>
</feature>
<dbReference type="InterPro" id="IPR001763">
    <property type="entry name" value="Rhodanese-like_dom"/>
</dbReference>
<dbReference type="STRING" id="1123367.GCA_000621305_02983"/>
<dbReference type="AlphaFoldDB" id="N6YVU0"/>
<dbReference type="CDD" id="cd01535">
    <property type="entry name" value="4RHOD_Repeat_4"/>
    <property type="match status" value="1"/>
</dbReference>
<organism evidence="3 4">
    <name type="scientific">Thauera linaloolentis (strain DSM 12138 / JCM 21573 / CCUG 41526 / CIP 105981 / IAM 15112 / NBRC 102519 / 47Lol)</name>
    <dbReference type="NCBI Taxonomy" id="1123367"/>
    <lineage>
        <taxon>Bacteria</taxon>
        <taxon>Pseudomonadati</taxon>
        <taxon>Pseudomonadota</taxon>
        <taxon>Betaproteobacteria</taxon>
        <taxon>Rhodocyclales</taxon>
        <taxon>Zoogloeaceae</taxon>
        <taxon>Thauera</taxon>
    </lineage>
</organism>
<dbReference type="PROSITE" id="PS50206">
    <property type="entry name" value="RHODANESE_3"/>
    <property type="match status" value="3"/>
</dbReference>
<evidence type="ECO:0000313" key="3">
    <source>
        <dbReference type="EMBL" id="ENO86253.1"/>
    </source>
</evidence>
<dbReference type="PANTHER" id="PTHR43855:SF1">
    <property type="entry name" value="THIOSULFATE SULFURTRANSFERASE"/>
    <property type="match status" value="1"/>
</dbReference>
<dbReference type="CDD" id="cd01534">
    <property type="entry name" value="4RHOD_Repeat_3"/>
    <property type="match status" value="1"/>
</dbReference>
<dbReference type="InterPro" id="IPR036873">
    <property type="entry name" value="Rhodanese-like_dom_sf"/>
</dbReference>
<name>N6YVU0_THAL4</name>
<sequence length="538" mass="58278">MNAIVPPGEPHQSIPQAAYADVRAALLARREIALLDVREEDPHARAHPLFAANLPLARIELDAYARLPRRDASIVTIDDGEGLAEVAARRLLGLGYTDVRVFKGGVAAWRDAGGELFRDVNVPSKSFGELVEARRHTPSLAAEEVQALIDGKADVVVVDVRRFDEYQTMNIPGSTSVPGAELVLRIAELAPDPATQVIVNCAGRTRSIIGTQSLVNAGLPNPVAALRNGTIGWTLAGQALEKGAARRFPEVSDAVLAQARQRARSVADRAGVRRTSLAEIGDWRRQQGRTTYFFDVRTPEEYEAGHLPGFLSVPGGQLVQETEMVAPVRGARIVLADSDGVRADMTASWLAQMAWEVHVVDGVGADELGERGAGRADEAPVPVVQRLSAEGLSHRLAAGEDIVVIDFTTHANYLKRHVPGAWWALRSQLAEALARIPKAARYVLTCGSSRLARYVVPEVEALVDGEVWLLDGGNAAWFAAGLPEEGGESRLASPPIDRYRRPYEGTDNAREAMQAYLDWEFGLVAQLGRDGTHHFEVI</sequence>
<dbReference type="SMART" id="SM00450">
    <property type="entry name" value="RHOD"/>
    <property type="match status" value="4"/>
</dbReference>
<evidence type="ECO:0000313" key="4">
    <source>
        <dbReference type="Proteomes" id="UP000013232"/>
    </source>
</evidence>
<dbReference type="eggNOG" id="COG2897">
    <property type="taxonomic scope" value="Bacteria"/>
</dbReference>
<accession>N6YVU0</accession>
<dbReference type="OrthoDB" id="9789585at2"/>
<proteinExistence type="predicted"/>
<dbReference type="Pfam" id="PF00581">
    <property type="entry name" value="Rhodanese"/>
    <property type="match status" value="4"/>
</dbReference>
<dbReference type="Gene3D" id="3.40.250.10">
    <property type="entry name" value="Rhodanese-like domain"/>
    <property type="match status" value="4"/>
</dbReference>
<dbReference type="eggNOG" id="COG0607">
    <property type="taxonomic scope" value="Bacteria"/>
</dbReference>
<dbReference type="EMBL" id="AMXE01000058">
    <property type="protein sequence ID" value="ENO86253.1"/>
    <property type="molecule type" value="Genomic_DNA"/>
</dbReference>
<gene>
    <name evidence="3" type="ORF">C666_13685</name>
</gene>
<dbReference type="InterPro" id="IPR051126">
    <property type="entry name" value="Thiosulfate_sulfurtransferase"/>
</dbReference>
<comment type="caution">
    <text evidence="3">The sequence shown here is derived from an EMBL/GenBank/DDBJ whole genome shotgun (WGS) entry which is preliminary data.</text>
</comment>
<reference evidence="3 4" key="1">
    <citation type="submission" date="2012-09" db="EMBL/GenBank/DDBJ databases">
        <title>Draft Genome Sequences of 6 Strains from Genus Thauera.</title>
        <authorList>
            <person name="Liu B."/>
            <person name="Shapleigh J.P."/>
            <person name="Frostegard A.H."/>
        </authorList>
    </citation>
    <scope>NUCLEOTIDE SEQUENCE [LARGE SCALE GENOMIC DNA]</scope>
    <source>
        <strain evidence="4">47Lol / DSM 12138</strain>
    </source>
</reference>
<protein>
    <submittedName>
        <fullName evidence="3">Rhodanese-like protein</fullName>
    </submittedName>
</protein>